<evidence type="ECO:0000313" key="1">
    <source>
        <dbReference type="EMBL" id="JAD04942.1"/>
    </source>
</evidence>
<reference evidence="1" key="1">
    <citation type="submission" date="2014-11" db="EMBL/GenBank/DDBJ databases">
        <authorList>
            <person name="Geib S."/>
        </authorList>
    </citation>
    <scope>NUCLEOTIDE SEQUENCE</scope>
</reference>
<reference evidence="1" key="2">
    <citation type="journal article" date="2015" name="Gigascience">
        <title>Reconstructing a comprehensive transcriptome assembly of a white-pupal translocated strain of the pest fruit fly Bactrocera cucurbitae.</title>
        <authorList>
            <person name="Sim S.B."/>
            <person name="Calla B."/>
            <person name="Hall B."/>
            <person name="DeRego T."/>
            <person name="Geib S.M."/>
        </authorList>
    </citation>
    <scope>NUCLEOTIDE SEQUENCE</scope>
</reference>
<dbReference type="OrthoDB" id="7885914at2759"/>
<organism evidence="1">
    <name type="scientific">Zeugodacus cucurbitae</name>
    <name type="common">Melon fruit fly</name>
    <name type="synonym">Bactrocera cucurbitae</name>
    <dbReference type="NCBI Taxonomy" id="28588"/>
    <lineage>
        <taxon>Eukaryota</taxon>
        <taxon>Metazoa</taxon>
        <taxon>Ecdysozoa</taxon>
        <taxon>Arthropoda</taxon>
        <taxon>Hexapoda</taxon>
        <taxon>Insecta</taxon>
        <taxon>Pterygota</taxon>
        <taxon>Neoptera</taxon>
        <taxon>Endopterygota</taxon>
        <taxon>Diptera</taxon>
        <taxon>Brachycera</taxon>
        <taxon>Muscomorpha</taxon>
        <taxon>Tephritoidea</taxon>
        <taxon>Tephritidae</taxon>
        <taxon>Zeugodacus</taxon>
        <taxon>Zeugodacus</taxon>
    </lineage>
</organism>
<dbReference type="EMBL" id="GBXI01009350">
    <property type="protein sequence ID" value="JAD04942.1"/>
    <property type="molecule type" value="Transcribed_RNA"/>
</dbReference>
<protein>
    <submittedName>
        <fullName evidence="1">Uncharacterized protein</fullName>
    </submittedName>
</protein>
<name>A0A0A1X1H2_ZEUCU</name>
<accession>A0A0A1X1H2</accession>
<gene>
    <name evidence="1" type="ORF">g.243</name>
</gene>
<proteinExistence type="predicted"/>
<sequence length="153" mass="17757">MFSDYDNRKYASNGACADGQRLRDMEQFTLPSCDQWQSSIDFMLWPPGSCEYGCHVGMCPNTQPQRDDCDTYKNRNLPRSPWSATVPCHSATTKNLSYCRPCAKPNRCMRRNLTSPENPLEWNPTLEFRQKDLPLQTPVWRPNGPMQRFSEKL</sequence>
<dbReference type="AlphaFoldDB" id="A0A0A1X1H2"/>